<accession>A0A6P1VNT0</accession>
<evidence type="ECO:0000313" key="2">
    <source>
        <dbReference type="EMBL" id="QHV94911.1"/>
    </source>
</evidence>
<sequence>MTTRTNWIRWVAALLWLAGLWLCLHQPAAISQSGKTSSDTLSKTTNYLLTDSTGSTLLIRGPEQITRLTVTDSALVLNKEPLLFRADSVKGSSVKTPRDLALWRSQFRFRLGAGATTDAARWEVSRQKLATFCSTGLTPGPASDKADQALFERFITFIADRQKTQQTTLILYNNLILDRLTTQNLSPDQAVQLSPSEVTDIPASAPSSELPGIGLLALGGLLWGIAAFMKRDKVAEPAQVPRQETPIVQEQTRAIIAPTQSETPANVSPGLPEQSPANPPVPSDWQADQTALKQYMMAFYQRYGQFYDDLQTLSTELPEAEKQQIRRQLVEMALHAHAFVEGYQHLPLTRLTEVPNVRLLVQPTNRPAAPDLTIDPYKTAKRYRVLLSILQEMQLGELENVLLQDLHVPKSLL</sequence>
<dbReference type="Proteomes" id="UP000464577">
    <property type="component" value="Chromosome"/>
</dbReference>
<feature type="region of interest" description="Disordered" evidence="1">
    <location>
        <begin position="260"/>
        <end position="285"/>
    </location>
</feature>
<keyword evidence="3" id="KW-1185">Reference proteome</keyword>
<dbReference type="KEGG" id="senf:GJR95_07715"/>
<dbReference type="AlphaFoldDB" id="A0A6P1VNT0"/>
<protein>
    <submittedName>
        <fullName evidence="2">Uncharacterized protein</fullName>
    </submittedName>
</protein>
<gene>
    <name evidence="2" type="ORF">GJR95_07715</name>
</gene>
<dbReference type="RefSeq" id="WP_162385327.1">
    <property type="nucleotide sequence ID" value="NZ_CP045997.1"/>
</dbReference>
<evidence type="ECO:0000313" key="3">
    <source>
        <dbReference type="Proteomes" id="UP000464577"/>
    </source>
</evidence>
<evidence type="ECO:0000256" key="1">
    <source>
        <dbReference type="SAM" id="MobiDB-lite"/>
    </source>
</evidence>
<proteinExistence type="predicted"/>
<name>A0A6P1VNT0_9BACT</name>
<organism evidence="2 3">
    <name type="scientific">Spirosoma endbachense</name>
    <dbReference type="NCBI Taxonomy" id="2666025"/>
    <lineage>
        <taxon>Bacteria</taxon>
        <taxon>Pseudomonadati</taxon>
        <taxon>Bacteroidota</taxon>
        <taxon>Cytophagia</taxon>
        <taxon>Cytophagales</taxon>
        <taxon>Cytophagaceae</taxon>
        <taxon>Spirosoma</taxon>
    </lineage>
</organism>
<dbReference type="EMBL" id="CP045997">
    <property type="protein sequence ID" value="QHV94911.1"/>
    <property type="molecule type" value="Genomic_DNA"/>
</dbReference>
<reference evidence="2 3" key="1">
    <citation type="submission" date="2019-11" db="EMBL/GenBank/DDBJ databases">
        <title>Spirosoma endbachense sp. nov., isolated from a natural salt meadow.</title>
        <authorList>
            <person name="Rojas J."/>
            <person name="Ambika Manirajan B."/>
            <person name="Ratering S."/>
            <person name="Suarez C."/>
            <person name="Geissler-Plaum R."/>
            <person name="Schnell S."/>
        </authorList>
    </citation>
    <scope>NUCLEOTIDE SEQUENCE [LARGE SCALE GENOMIC DNA]</scope>
    <source>
        <strain evidence="2 3">I-24</strain>
    </source>
</reference>